<evidence type="ECO:0000313" key="2">
    <source>
        <dbReference type="EMBL" id="MDR6531950.1"/>
    </source>
</evidence>
<dbReference type="NCBIfam" id="TIGR04433">
    <property type="entry name" value="UrcA_uranyl"/>
    <property type="match status" value="1"/>
</dbReference>
<dbReference type="RefSeq" id="WP_056751830.1">
    <property type="nucleotide sequence ID" value="NZ_JAVDRL010000007.1"/>
</dbReference>
<sequence>MRKFMTSLAAVATVTLAAVPALGLLQAAHAAEPTATVSLVGLNLSNPAHAAEFLARVDTAGERVCGAKARTNPGGDFTMAGCKVAVRSQAASQLSRSQRQSLHMASRAAPVTVAAR</sequence>
<dbReference type="InterPro" id="IPR030972">
    <property type="entry name" value="UrcA_uranyl"/>
</dbReference>
<feature type="chain" id="PRO_5045371004" evidence="1">
    <location>
        <begin position="31"/>
        <end position="116"/>
    </location>
</feature>
<reference evidence="2 3" key="1">
    <citation type="submission" date="2023-07" db="EMBL/GenBank/DDBJ databases">
        <title>Sorghum-associated microbial communities from plants grown in Nebraska, USA.</title>
        <authorList>
            <person name="Schachtman D."/>
        </authorList>
    </citation>
    <scope>NUCLEOTIDE SEQUENCE [LARGE SCALE GENOMIC DNA]</scope>
    <source>
        <strain evidence="2 3">DS2154</strain>
    </source>
</reference>
<protein>
    <submittedName>
        <fullName evidence="2">UrcA family protein</fullName>
    </submittedName>
</protein>
<proteinExistence type="predicted"/>
<evidence type="ECO:0000313" key="3">
    <source>
        <dbReference type="Proteomes" id="UP001262754"/>
    </source>
</evidence>
<feature type="signal peptide" evidence="1">
    <location>
        <begin position="1"/>
        <end position="30"/>
    </location>
</feature>
<name>A0ABU1N0K0_9CAUL</name>
<dbReference type="EMBL" id="JAVDRL010000007">
    <property type="protein sequence ID" value="MDR6531950.1"/>
    <property type="molecule type" value="Genomic_DNA"/>
</dbReference>
<keyword evidence="1" id="KW-0732">Signal</keyword>
<keyword evidence="3" id="KW-1185">Reference proteome</keyword>
<gene>
    <name evidence="2" type="ORF">J2800_002703</name>
</gene>
<comment type="caution">
    <text evidence="2">The sequence shown here is derived from an EMBL/GenBank/DDBJ whole genome shotgun (WGS) entry which is preliminary data.</text>
</comment>
<evidence type="ECO:0000256" key="1">
    <source>
        <dbReference type="SAM" id="SignalP"/>
    </source>
</evidence>
<accession>A0ABU1N0K0</accession>
<dbReference type="Proteomes" id="UP001262754">
    <property type="component" value="Unassembled WGS sequence"/>
</dbReference>
<organism evidence="2 3">
    <name type="scientific">Caulobacter rhizosphaerae</name>
    <dbReference type="NCBI Taxonomy" id="2010972"/>
    <lineage>
        <taxon>Bacteria</taxon>
        <taxon>Pseudomonadati</taxon>
        <taxon>Pseudomonadota</taxon>
        <taxon>Alphaproteobacteria</taxon>
        <taxon>Caulobacterales</taxon>
        <taxon>Caulobacteraceae</taxon>
        <taxon>Caulobacter</taxon>
    </lineage>
</organism>